<dbReference type="AlphaFoldDB" id="A0A9P6DFE0"/>
<feature type="transmembrane region" description="Helical" evidence="6">
    <location>
        <begin position="277"/>
        <end position="295"/>
    </location>
</feature>
<feature type="transmembrane region" description="Helical" evidence="6">
    <location>
        <begin position="177"/>
        <end position="196"/>
    </location>
</feature>
<dbReference type="OrthoDB" id="2985014at2759"/>
<evidence type="ECO:0000256" key="2">
    <source>
        <dbReference type="ARBA" id="ARBA00022448"/>
    </source>
</evidence>
<feature type="transmembrane region" description="Helical" evidence="6">
    <location>
        <begin position="44"/>
        <end position="61"/>
    </location>
</feature>
<dbReference type="SUPFAM" id="SSF103473">
    <property type="entry name" value="MFS general substrate transporter"/>
    <property type="match status" value="1"/>
</dbReference>
<dbReference type="FunFam" id="1.20.1250.20:FF:000013">
    <property type="entry name" value="MFS general substrate transporter"/>
    <property type="match status" value="1"/>
</dbReference>
<evidence type="ECO:0000256" key="6">
    <source>
        <dbReference type="SAM" id="Phobius"/>
    </source>
</evidence>
<feature type="transmembrane region" description="Helical" evidence="6">
    <location>
        <begin position="85"/>
        <end position="107"/>
    </location>
</feature>
<feature type="transmembrane region" description="Helical" evidence="6">
    <location>
        <begin position="208"/>
        <end position="229"/>
    </location>
</feature>
<evidence type="ECO:0000256" key="1">
    <source>
        <dbReference type="ARBA" id="ARBA00004141"/>
    </source>
</evidence>
<evidence type="ECO:0000313" key="9">
    <source>
        <dbReference type="Proteomes" id="UP000807025"/>
    </source>
</evidence>
<feature type="domain" description="Major facilitator superfamily (MFS) profile" evidence="7">
    <location>
        <begin position="48"/>
        <end position="463"/>
    </location>
</feature>
<dbReference type="Pfam" id="PF07690">
    <property type="entry name" value="MFS_1"/>
    <property type="match status" value="1"/>
</dbReference>
<dbReference type="InterPro" id="IPR036259">
    <property type="entry name" value="MFS_trans_sf"/>
</dbReference>
<dbReference type="FunFam" id="1.20.1250.20:FF:000034">
    <property type="entry name" value="MFS general substrate transporter"/>
    <property type="match status" value="1"/>
</dbReference>
<accession>A0A9P6DFE0</accession>
<evidence type="ECO:0000313" key="8">
    <source>
        <dbReference type="EMBL" id="KAF9493555.1"/>
    </source>
</evidence>
<dbReference type="PANTHER" id="PTHR43791:SF85">
    <property type="entry name" value="TRANSPORTER, PUTATIVE (AFU_ORTHOLOGUE AFUA_6G00710)-RELATED"/>
    <property type="match status" value="1"/>
</dbReference>
<dbReference type="PROSITE" id="PS50850">
    <property type="entry name" value="MFS"/>
    <property type="match status" value="1"/>
</dbReference>
<keyword evidence="4 6" id="KW-1133">Transmembrane helix</keyword>
<dbReference type="InterPro" id="IPR020846">
    <property type="entry name" value="MFS_dom"/>
</dbReference>
<dbReference type="InterPro" id="IPR011701">
    <property type="entry name" value="MFS"/>
</dbReference>
<feature type="transmembrane region" description="Helical" evidence="6">
    <location>
        <begin position="436"/>
        <end position="459"/>
    </location>
</feature>
<feature type="transmembrane region" description="Helical" evidence="6">
    <location>
        <begin position="369"/>
        <end position="393"/>
    </location>
</feature>
<keyword evidence="3 6" id="KW-0812">Transmembrane</keyword>
<evidence type="ECO:0000256" key="4">
    <source>
        <dbReference type="ARBA" id="ARBA00022989"/>
    </source>
</evidence>
<dbReference type="Proteomes" id="UP000807025">
    <property type="component" value="Unassembled WGS sequence"/>
</dbReference>
<dbReference type="EMBL" id="MU154583">
    <property type="protein sequence ID" value="KAF9493555.1"/>
    <property type="molecule type" value="Genomic_DNA"/>
</dbReference>
<protein>
    <submittedName>
        <fullName evidence="8">MFS general substrate transporter</fullName>
    </submittedName>
</protein>
<dbReference type="PANTHER" id="PTHR43791">
    <property type="entry name" value="PERMEASE-RELATED"/>
    <property type="match status" value="1"/>
</dbReference>
<dbReference type="GO" id="GO:0022857">
    <property type="term" value="F:transmembrane transporter activity"/>
    <property type="evidence" value="ECO:0007669"/>
    <property type="project" value="InterPro"/>
</dbReference>
<evidence type="ECO:0000259" key="7">
    <source>
        <dbReference type="PROSITE" id="PS50850"/>
    </source>
</evidence>
<feature type="transmembrane region" description="Helical" evidence="6">
    <location>
        <begin position="114"/>
        <end position="132"/>
    </location>
</feature>
<keyword evidence="5 6" id="KW-0472">Membrane</keyword>
<gene>
    <name evidence="8" type="ORF">BDN71DRAFT_1568434</name>
</gene>
<comment type="subcellular location">
    <subcellularLocation>
        <location evidence="1">Membrane</location>
        <topology evidence="1">Multi-pass membrane protein</topology>
    </subcellularLocation>
</comment>
<sequence>MYSTQWLRNHMLEGPVEKVNVLAGSSTISVDADAQLQRVVWRKTDLCVIATLTIFYLLSWLDRTNLGNARVAGLQTDLRLTNDQYSISLTVTLVPYLGAELPVNLLLKIVGPNILLPTLMTLWGVVMALHGTVNSFGGLLACRFFLGLFEGGMLPAIVLYMSLFYPRSKLQRRLSMIFSASSLAGAFSGLLAAAILHMDGIGGKRGWAWIFILEGLFTVVFGIVSFFIIPEPVGHCALLSAGEKGYVLKRLREDGAISQNDSADSFAWKEVFQVFRLPHVWLILCIFFFNGKRLFDWQNFTPSIVQVLGWSGTRAQLMTVPPYAVGFVVTNLGSYIADYYKRRGIVIIICAACLTAGFSMFLASHSTPVQYGSLFLTISGINAAAPAITSWVANNTAPHVRRASAIACACVMTNTGGILATWLLGSLSPPPRYTNATIVLLVSSIGFGVAASLNLGYLWNQNKRKAKTRAMETRVEEPEGLGDRSAWFTYIL</sequence>
<evidence type="ECO:0000256" key="3">
    <source>
        <dbReference type="ARBA" id="ARBA00022692"/>
    </source>
</evidence>
<organism evidence="8 9">
    <name type="scientific">Pleurotus eryngii</name>
    <name type="common">Boletus of the steppes</name>
    <dbReference type="NCBI Taxonomy" id="5323"/>
    <lineage>
        <taxon>Eukaryota</taxon>
        <taxon>Fungi</taxon>
        <taxon>Dikarya</taxon>
        <taxon>Basidiomycota</taxon>
        <taxon>Agaricomycotina</taxon>
        <taxon>Agaricomycetes</taxon>
        <taxon>Agaricomycetidae</taxon>
        <taxon>Agaricales</taxon>
        <taxon>Pleurotineae</taxon>
        <taxon>Pleurotaceae</taxon>
        <taxon>Pleurotus</taxon>
    </lineage>
</organism>
<evidence type="ECO:0000256" key="5">
    <source>
        <dbReference type="ARBA" id="ARBA00023136"/>
    </source>
</evidence>
<proteinExistence type="predicted"/>
<feature type="transmembrane region" description="Helical" evidence="6">
    <location>
        <begin position="405"/>
        <end position="424"/>
    </location>
</feature>
<feature type="transmembrane region" description="Helical" evidence="6">
    <location>
        <begin position="144"/>
        <end position="165"/>
    </location>
</feature>
<comment type="caution">
    <text evidence="8">The sequence shown here is derived from an EMBL/GenBank/DDBJ whole genome shotgun (WGS) entry which is preliminary data.</text>
</comment>
<dbReference type="Gene3D" id="1.20.1250.20">
    <property type="entry name" value="MFS general substrate transporter like domains"/>
    <property type="match status" value="2"/>
</dbReference>
<keyword evidence="2" id="KW-0813">Transport</keyword>
<reference evidence="8" key="1">
    <citation type="submission" date="2020-11" db="EMBL/GenBank/DDBJ databases">
        <authorList>
            <consortium name="DOE Joint Genome Institute"/>
            <person name="Ahrendt S."/>
            <person name="Riley R."/>
            <person name="Andreopoulos W."/>
            <person name="Labutti K."/>
            <person name="Pangilinan J."/>
            <person name="Ruiz-Duenas F.J."/>
            <person name="Barrasa J.M."/>
            <person name="Sanchez-Garcia M."/>
            <person name="Camarero S."/>
            <person name="Miyauchi S."/>
            <person name="Serrano A."/>
            <person name="Linde D."/>
            <person name="Babiker R."/>
            <person name="Drula E."/>
            <person name="Ayuso-Fernandez I."/>
            <person name="Pacheco R."/>
            <person name="Padilla G."/>
            <person name="Ferreira P."/>
            <person name="Barriuso J."/>
            <person name="Kellner H."/>
            <person name="Castanera R."/>
            <person name="Alfaro M."/>
            <person name="Ramirez L."/>
            <person name="Pisabarro A.G."/>
            <person name="Kuo A."/>
            <person name="Tritt A."/>
            <person name="Lipzen A."/>
            <person name="He G."/>
            <person name="Yan M."/>
            <person name="Ng V."/>
            <person name="Cullen D."/>
            <person name="Martin F."/>
            <person name="Rosso M.-N."/>
            <person name="Henrissat B."/>
            <person name="Hibbett D."/>
            <person name="Martinez A.T."/>
            <person name="Grigoriev I.V."/>
        </authorList>
    </citation>
    <scope>NUCLEOTIDE SEQUENCE</scope>
    <source>
        <strain evidence="8">ATCC 90797</strain>
    </source>
</reference>
<name>A0A9P6DFE0_PLEER</name>
<feature type="transmembrane region" description="Helical" evidence="6">
    <location>
        <begin position="344"/>
        <end position="363"/>
    </location>
</feature>
<feature type="transmembrane region" description="Helical" evidence="6">
    <location>
        <begin position="315"/>
        <end position="337"/>
    </location>
</feature>
<dbReference type="GO" id="GO:0016020">
    <property type="term" value="C:membrane"/>
    <property type="evidence" value="ECO:0007669"/>
    <property type="project" value="UniProtKB-SubCell"/>
</dbReference>
<keyword evidence="9" id="KW-1185">Reference proteome</keyword>